<organism evidence="2 3">
    <name type="scientific">Candidatus Pseudobacter hemicellulosilyticus</name>
    <dbReference type="NCBI Taxonomy" id="3121375"/>
    <lineage>
        <taxon>Bacteria</taxon>
        <taxon>Pseudomonadati</taxon>
        <taxon>Bacteroidota</taxon>
        <taxon>Chitinophagia</taxon>
        <taxon>Chitinophagales</taxon>
        <taxon>Chitinophagaceae</taxon>
        <taxon>Pseudobacter</taxon>
    </lineage>
</organism>
<dbReference type="CDD" id="cd00038">
    <property type="entry name" value="CAP_ED"/>
    <property type="match status" value="1"/>
</dbReference>
<feature type="domain" description="Cyclic nucleotide-binding" evidence="1">
    <location>
        <begin position="38"/>
        <end position="123"/>
    </location>
</feature>
<dbReference type="Gene3D" id="2.60.120.10">
    <property type="entry name" value="Jelly Rolls"/>
    <property type="match status" value="1"/>
</dbReference>
<dbReference type="AlphaFoldDB" id="A0AAJ5WPU1"/>
<dbReference type="Pfam" id="PF00027">
    <property type="entry name" value="cNMP_binding"/>
    <property type="match status" value="1"/>
</dbReference>
<dbReference type="Proteomes" id="UP001220610">
    <property type="component" value="Chromosome"/>
</dbReference>
<evidence type="ECO:0000259" key="1">
    <source>
        <dbReference type="Pfam" id="PF00027"/>
    </source>
</evidence>
<dbReference type="InterPro" id="IPR000595">
    <property type="entry name" value="cNMP-bd_dom"/>
</dbReference>
<reference evidence="2" key="1">
    <citation type="submission" date="2023-03" db="EMBL/GenBank/DDBJ databases">
        <title>Andean soil-derived lignocellulolytic bacterial consortium as a source of novel taxa and putative plastic-active enzymes.</title>
        <authorList>
            <person name="Diaz-Garcia L."/>
            <person name="Chuvochina M."/>
            <person name="Feuerriegel G."/>
            <person name="Bunk B."/>
            <person name="Sproer C."/>
            <person name="Streit W.R."/>
            <person name="Rodriguez L.M."/>
            <person name="Overmann J."/>
            <person name="Jimenez D.J."/>
        </authorList>
    </citation>
    <scope>NUCLEOTIDE SEQUENCE</scope>
    <source>
        <strain evidence="2">MAG 7</strain>
    </source>
</reference>
<dbReference type="InterPro" id="IPR018490">
    <property type="entry name" value="cNMP-bd_dom_sf"/>
</dbReference>
<gene>
    <name evidence="2" type="ORF">P0Y53_13780</name>
</gene>
<proteinExistence type="predicted"/>
<evidence type="ECO:0000313" key="2">
    <source>
        <dbReference type="EMBL" id="WEK33557.1"/>
    </source>
</evidence>
<evidence type="ECO:0000313" key="3">
    <source>
        <dbReference type="Proteomes" id="UP001220610"/>
    </source>
</evidence>
<dbReference type="EMBL" id="CP119311">
    <property type="protein sequence ID" value="WEK33557.1"/>
    <property type="molecule type" value="Genomic_DNA"/>
</dbReference>
<sequence>MALRKTNSQTPLLEDFLNAIHPLSAPAMDYIRQQVETVKVPKNTILVKSGEHCQYLYYIHLGVIRSFLKESGKEITTWVDVEGEISTSIRGLCYRAPSLETLQTLEPCELSLFSYEHLDYLYEHFNEANILGRKFLEASYVASEERAYLTRIPNAKKKYQHLLNTRPEMINRIALTYVASFLGMTLETLSRIRSAAYKKKPAETGQ</sequence>
<name>A0AAJ5WPU1_9BACT</name>
<dbReference type="InterPro" id="IPR014710">
    <property type="entry name" value="RmlC-like_jellyroll"/>
</dbReference>
<dbReference type="SUPFAM" id="SSF51206">
    <property type="entry name" value="cAMP-binding domain-like"/>
    <property type="match status" value="1"/>
</dbReference>
<accession>A0AAJ5WPU1</accession>
<protein>
    <submittedName>
        <fullName evidence="2">Crp/Fnr family transcriptional regulator</fullName>
    </submittedName>
</protein>